<dbReference type="InterPro" id="IPR046342">
    <property type="entry name" value="CBS_dom_sf"/>
</dbReference>
<reference evidence="2 3" key="2">
    <citation type="submission" date="2018-11" db="EMBL/GenBank/DDBJ databases">
        <authorList>
            <consortium name="Pathogen Informatics"/>
        </authorList>
    </citation>
    <scope>NUCLEOTIDE SEQUENCE [LARGE SCALE GENOMIC DNA]</scope>
</reference>
<evidence type="ECO:0000313" key="2">
    <source>
        <dbReference type="EMBL" id="VDO76846.1"/>
    </source>
</evidence>
<dbReference type="WBParaSite" id="OFLC_0001149501-mRNA-1">
    <property type="protein sequence ID" value="OFLC_0001149501-mRNA-1"/>
    <property type="gene ID" value="OFLC_0001149501"/>
</dbReference>
<evidence type="ECO:0000313" key="3">
    <source>
        <dbReference type="Proteomes" id="UP000267606"/>
    </source>
</evidence>
<dbReference type="EMBL" id="UZAJ01016644">
    <property type="protein sequence ID" value="VDO76846.1"/>
    <property type="molecule type" value="Genomic_DNA"/>
</dbReference>
<gene>
    <name evidence="2" type="ORF">OFLC_LOCUS11491</name>
</gene>
<dbReference type="AlphaFoldDB" id="A0A183HVI3"/>
<protein>
    <submittedName>
        <fullName evidence="4">CBS domain-containing protein</fullName>
    </submittedName>
</protein>
<reference evidence="4" key="1">
    <citation type="submission" date="2016-06" db="UniProtKB">
        <authorList>
            <consortium name="WormBaseParasite"/>
        </authorList>
    </citation>
    <scope>IDENTIFICATION</scope>
</reference>
<dbReference type="Proteomes" id="UP000267606">
    <property type="component" value="Unassembled WGS sequence"/>
</dbReference>
<evidence type="ECO:0000313" key="4">
    <source>
        <dbReference type="WBParaSite" id="OFLC_0001149501-mRNA-1"/>
    </source>
</evidence>
<dbReference type="Gene3D" id="3.10.580.10">
    <property type="entry name" value="CBS-domain"/>
    <property type="match status" value="1"/>
</dbReference>
<evidence type="ECO:0000256" key="1">
    <source>
        <dbReference type="SAM" id="MobiDB-lite"/>
    </source>
</evidence>
<organism evidence="4">
    <name type="scientific">Onchocerca flexuosa</name>
    <dbReference type="NCBI Taxonomy" id="387005"/>
    <lineage>
        <taxon>Eukaryota</taxon>
        <taxon>Metazoa</taxon>
        <taxon>Ecdysozoa</taxon>
        <taxon>Nematoda</taxon>
        <taxon>Chromadorea</taxon>
        <taxon>Rhabditida</taxon>
        <taxon>Spirurina</taxon>
        <taxon>Spiruromorpha</taxon>
        <taxon>Filarioidea</taxon>
        <taxon>Onchocercidae</taxon>
        <taxon>Onchocerca</taxon>
    </lineage>
</organism>
<feature type="compositionally biased region" description="Basic and acidic residues" evidence="1">
    <location>
        <begin position="57"/>
        <end position="70"/>
    </location>
</feature>
<keyword evidence="3" id="KW-1185">Reference proteome</keyword>
<name>A0A183HVI3_9BILA</name>
<accession>A0A183HVI3</accession>
<dbReference type="SUPFAM" id="SSF54631">
    <property type="entry name" value="CBS-domain pair"/>
    <property type="match status" value="1"/>
</dbReference>
<dbReference type="STRING" id="387005.A0A183HVI3"/>
<sequence>MRNERKNEQKEIVCENEISLTDEAEIDGNSNLESSDTAKHLEISDVEKQRNNVSNDKCQDENKMKEEMTDAGLKEDIGTLTISEYRDLVCKEGKLIDLVSITAEESLLKAACLLSKQRIHRLPVLDPFDGSPLFILTHK</sequence>
<feature type="region of interest" description="Disordered" evidence="1">
    <location>
        <begin position="44"/>
        <end position="70"/>
    </location>
</feature>
<proteinExistence type="predicted"/>